<name>A0A835ML06_9ROSI</name>
<evidence type="ECO:0000313" key="2">
    <source>
        <dbReference type="EMBL" id="KAF9670477.1"/>
    </source>
</evidence>
<reference evidence="2 3" key="1">
    <citation type="submission" date="2020-10" db="EMBL/GenBank/DDBJ databases">
        <title>Plant Genome Project.</title>
        <authorList>
            <person name="Zhang R.-G."/>
        </authorList>
    </citation>
    <scope>NUCLEOTIDE SEQUENCE [LARGE SCALE GENOMIC DNA]</scope>
    <source>
        <strain evidence="2">FAFU-HL-1</strain>
        <tissue evidence="2">Leaf</tissue>
    </source>
</reference>
<evidence type="ECO:0000313" key="3">
    <source>
        <dbReference type="Proteomes" id="UP000657918"/>
    </source>
</evidence>
<keyword evidence="3" id="KW-1185">Reference proteome</keyword>
<dbReference type="EMBL" id="JADGMS010000013">
    <property type="protein sequence ID" value="KAF9670477.1"/>
    <property type="molecule type" value="Genomic_DNA"/>
</dbReference>
<feature type="region of interest" description="Disordered" evidence="1">
    <location>
        <begin position="142"/>
        <end position="188"/>
    </location>
</feature>
<dbReference type="OrthoDB" id="1735890at2759"/>
<accession>A0A835ML06</accession>
<comment type="caution">
    <text evidence="2">The sequence shown here is derived from an EMBL/GenBank/DDBJ whole genome shotgun (WGS) entry which is preliminary data.</text>
</comment>
<gene>
    <name evidence="2" type="ORF">SADUNF_Sadunf13G0073200</name>
</gene>
<proteinExistence type="predicted"/>
<protein>
    <submittedName>
        <fullName evidence="2">Uncharacterized protein</fullName>
    </submittedName>
</protein>
<organism evidence="2 3">
    <name type="scientific">Salix dunnii</name>
    <dbReference type="NCBI Taxonomy" id="1413687"/>
    <lineage>
        <taxon>Eukaryota</taxon>
        <taxon>Viridiplantae</taxon>
        <taxon>Streptophyta</taxon>
        <taxon>Embryophyta</taxon>
        <taxon>Tracheophyta</taxon>
        <taxon>Spermatophyta</taxon>
        <taxon>Magnoliopsida</taxon>
        <taxon>eudicotyledons</taxon>
        <taxon>Gunneridae</taxon>
        <taxon>Pentapetalae</taxon>
        <taxon>rosids</taxon>
        <taxon>fabids</taxon>
        <taxon>Malpighiales</taxon>
        <taxon>Salicaceae</taxon>
        <taxon>Saliceae</taxon>
        <taxon>Salix</taxon>
    </lineage>
</organism>
<dbReference type="Proteomes" id="UP000657918">
    <property type="component" value="Unassembled WGS sequence"/>
</dbReference>
<sequence>MAGEKLTMEFMKSRAVTKMGGMILNLLKSQRLIQFLQSFQQLRSSLSFSQFHSEKHKVISSYNELIHITIVQLSCISLPPVLMGHSASLFNELFYPSATSLRPKSIGKVTKDEDDDLWGSIAVSAPKNIKKPLNVKSATTLDDDDPWASIAAPPPTTRSKSLMARGRGESAAQKLGAQRIGRTSSSGM</sequence>
<dbReference type="AlphaFoldDB" id="A0A835ML06"/>
<evidence type="ECO:0000256" key="1">
    <source>
        <dbReference type="SAM" id="MobiDB-lite"/>
    </source>
</evidence>